<feature type="compositionally biased region" description="Pro residues" evidence="4">
    <location>
        <begin position="1"/>
        <end position="13"/>
    </location>
</feature>
<dbReference type="PANTHER" id="PTHR12542:SF96">
    <property type="entry name" value="EXOCYST COMPLEX COMPONENT EXO70B1"/>
    <property type="match status" value="1"/>
</dbReference>
<evidence type="ECO:0000256" key="2">
    <source>
        <dbReference type="ARBA" id="ARBA00022448"/>
    </source>
</evidence>
<evidence type="ECO:0000313" key="6">
    <source>
        <dbReference type="EMBL" id="KAK9124637.1"/>
    </source>
</evidence>
<feature type="compositionally biased region" description="Acidic residues" evidence="4">
    <location>
        <begin position="195"/>
        <end position="209"/>
    </location>
</feature>
<keyword evidence="3" id="KW-0268">Exocytosis</keyword>
<evidence type="ECO:0000313" key="7">
    <source>
        <dbReference type="Proteomes" id="UP001417504"/>
    </source>
</evidence>
<evidence type="ECO:0000256" key="1">
    <source>
        <dbReference type="ARBA" id="ARBA00006756"/>
    </source>
</evidence>
<evidence type="ECO:0000256" key="3">
    <source>
        <dbReference type="RuleBase" id="RU365026"/>
    </source>
</evidence>
<dbReference type="InterPro" id="IPR004140">
    <property type="entry name" value="Exo70"/>
</dbReference>
<dbReference type="AlphaFoldDB" id="A0AAP0J1H0"/>
<sequence>MASHKPPPPPPSPLMADNTNTNTNTNINSNSGEDKLIAVARHIAKTLGRTETMTDDILQIFSTFDGRFSREKLSDKVDADDPTAYAAFENALKSLDRRISHYVSSDHPIWYDSSDSAAFLDAIDELVATVRDWDHMSGDKPVAACLDRAEDLLQQAMFRLEDEFRLLIERSGEAFDLNQLNHHHHHHHKNNYSFDSDDQEGDDDEANFDEDEQSIPVARPLSDYDIVIDALPAGTISDLHGMAKRMVAAGFGKECAHVYSSCRRDFLEESVSRLGLQKLSIEDVQKMAWTDVEDEIERWAKAANVALRILFPSERRLCDRIFFGLSSAADLSFMEVCRGSTIQLLNFADAVAIGSRSPERLFKILDVFETLRDLMSEFESVFSDQYCAFLRNEAVTIWKRLGEAIRGIFMELENLIRRDPAKAAVPGGGRHPITRYVMNYLRAACGSRQTLEQVFNDNGVDYHRNADNPERALSSTSLSVQISWIMELLESNLEAKSKMYRDTALSSVFLMNNGRYIVQKVKDSELASLLGDDWIRKHTAKVRQCHTNYQRSSWGKVLAVLKLDSSSLAANGLAKSLRDKLKIFNSSFDELCRVQSNWVIEDDQLRMELQISVAGNLLPAYRSFLGRLQSAAELGRNAEKHIKYSLEDIEARTNGLFQGNGRK</sequence>
<dbReference type="Proteomes" id="UP001417504">
    <property type="component" value="Unassembled WGS sequence"/>
</dbReference>
<accession>A0AAP0J1H0</accession>
<comment type="function">
    <text evidence="3">Component of the exocyst complex.</text>
</comment>
<keyword evidence="7" id="KW-1185">Reference proteome</keyword>
<proteinExistence type="inferred from homology"/>
<gene>
    <name evidence="6" type="ORF">Sjap_014239</name>
</gene>
<organism evidence="6 7">
    <name type="scientific">Stephania japonica</name>
    <dbReference type="NCBI Taxonomy" id="461633"/>
    <lineage>
        <taxon>Eukaryota</taxon>
        <taxon>Viridiplantae</taxon>
        <taxon>Streptophyta</taxon>
        <taxon>Embryophyta</taxon>
        <taxon>Tracheophyta</taxon>
        <taxon>Spermatophyta</taxon>
        <taxon>Magnoliopsida</taxon>
        <taxon>Ranunculales</taxon>
        <taxon>Menispermaceae</taxon>
        <taxon>Menispermoideae</taxon>
        <taxon>Cissampelideae</taxon>
        <taxon>Stephania</taxon>
    </lineage>
</organism>
<feature type="region of interest" description="Disordered" evidence="4">
    <location>
        <begin position="1"/>
        <end position="30"/>
    </location>
</feature>
<dbReference type="InterPro" id="IPR016159">
    <property type="entry name" value="Cullin_repeat-like_dom_sf"/>
</dbReference>
<dbReference type="GO" id="GO:0005546">
    <property type="term" value="F:phosphatidylinositol-4,5-bisphosphate binding"/>
    <property type="evidence" value="ECO:0007669"/>
    <property type="project" value="InterPro"/>
</dbReference>
<dbReference type="Pfam" id="PF03081">
    <property type="entry name" value="Exo70_C"/>
    <property type="match status" value="1"/>
</dbReference>
<dbReference type="InterPro" id="IPR046364">
    <property type="entry name" value="Exo70_C"/>
</dbReference>
<dbReference type="GO" id="GO:0000145">
    <property type="term" value="C:exocyst"/>
    <property type="evidence" value="ECO:0007669"/>
    <property type="project" value="InterPro"/>
</dbReference>
<comment type="caution">
    <text evidence="6">The sequence shown here is derived from an EMBL/GenBank/DDBJ whole genome shotgun (WGS) entry which is preliminary data.</text>
</comment>
<evidence type="ECO:0000259" key="5">
    <source>
        <dbReference type="Pfam" id="PF03081"/>
    </source>
</evidence>
<dbReference type="SUPFAM" id="SSF74788">
    <property type="entry name" value="Cullin repeat-like"/>
    <property type="match status" value="1"/>
</dbReference>
<feature type="compositionally biased region" description="Low complexity" evidence="4">
    <location>
        <begin position="18"/>
        <end position="30"/>
    </location>
</feature>
<protein>
    <recommendedName>
        <fullName evidence="3">Exocyst subunit Exo70 family protein</fullName>
    </recommendedName>
</protein>
<dbReference type="GO" id="GO:0015031">
    <property type="term" value="P:protein transport"/>
    <property type="evidence" value="ECO:0007669"/>
    <property type="project" value="UniProtKB-KW"/>
</dbReference>
<name>A0AAP0J1H0_9MAGN</name>
<keyword evidence="2 3" id="KW-0813">Transport</keyword>
<dbReference type="EMBL" id="JBBNAE010000005">
    <property type="protein sequence ID" value="KAK9124637.1"/>
    <property type="molecule type" value="Genomic_DNA"/>
</dbReference>
<feature type="region of interest" description="Disordered" evidence="4">
    <location>
        <begin position="186"/>
        <end position="209"/>
    </location>
</feature>
<dbReference type="GO" id="GO:0006887">
    <property type="term" value="P:exocytosis"/>
    <property type="evidence" value="ECO:0007669"/>
    <property type="project" value="UniProtKB-KW"/>
</dbReference>
<keyword evidence="3" id="KW-0653">Protein transport</keyword>
<evidence type="ECO:0000256" key="4">
    <source>
        <dbReference type="SAM" id="MobiDB-lite"/>
    </source>
</evidence>
<feature type="domain" description="Exocyst complex subunit Exo70 C-terminal" evidence="5">
    <location>
        <begin position="298"/>
        <end position="651"/>
    </location>
</feature>
<dbReference type="FunFam" id="1.20.1280.170:FF:000003">
    <property type="entry name" value="Exocyst subunit Exo70 family protein"/>
    <property type="match status" value="1"/>
</dbReference>
<comment type="similarity">
    <text evidence="1 3">Belongs to the EXO70 family.</text>
</comment>
<dbReference type="PANTHER" id="PTHR12542">
    <property type="entry name" value="EXOCYST COMPLEX PROTEIN EXO70"/>
    <property type="match status" value="1"/>
</dbReference>
<dbReference type="Gene3D" id="1.20.1280.170">
    <property type="entry name" value="Exocyst complex component Exo70"/>
    <property type="match status" value="1"/>
</dbReference>
<dbReference type="Pfam" id="PF20669">
    <property type="entry name" value="Exo70_N"/>
    <property type="match status" value="1"/>
</dbReference>
<reference evidence="6 7" key="1">
    <citation type="submission" date="2024-01" db="EMBL/GenBank/DDBJ databases">
        <title>Genome assemblies of Stephania.</title>
        <authorList>
            <person name="Yang L."/>
        </authorList>
    </citation>
    <scope>NUCLEOTIDE SEQUENCE [LARGE SCALE GENOMIC DNA]</scope>
    <source>
        <strain evidence="6">QJT</strain>
        <tissue evidence="6">Leaf</tissue>
    </source>
</reference>